<dbReference type="GO" id="GO:0005886">
    <property type="term" value="C:plasma membrane"/>
    <property type="evidence" value="ECO:0007669"/>
    <property type="project" value="UniProtKB-SubCell"/>
</dbReference>
<keyword evidence="13" id="KW-1185">Reference proteome</keyword>
<evidence type="ECO:0000256" key="7">
    <source>
        <dbReference type="ARBA" id="ARBA00023136"/>
    </source>
</evidence>
<proteinExistence type="inferred from homology"/>
<keyword evidence="3" id="KW-1003">Cell membrane</keyword>
<evidence type="ECO:0000256" key="8">
    <source>
        <dbReference type="ARBA" id="ARBA00023170"/>
    </source>
</evidence>
<dbReference type="GO" id="GO:0004930">
    <property type="term" value="F:G protein-coupled receptor activity"/>
    <property type="evidence" value="ECO:0007669"/>
    <property type="project" value="UniProtKB-KW"/>
</dbReference>
<feature type="non-terminal residue" evidence="12">
    <location>
        <position position="1"/>
    </location>
</feature>
<dbReference type="SUPFAM" id="SSF81321">
    <property type="entry name" value="Family A G protein-coupled receptor-like"/>
    <property type="match status" value="1"/>
</dbReference>
<keyword evidence="5 10" id="KW-1133">Transmembrane helix</keyword>
<evidence type="ECO:0000256" key="6">
    <source>
        <dbReference type="ARBA" id="ARBA00023040"/>
    </source>
</evidence>
<keyword evidence="6" id="KW-0297">G-protein coupled receptor</keyword>
<organism evidence="12 13">
    <name type="scientific">Meganyctiphanes norvegica</name>
    <name type="common">Northern krill</name>
    <name type="synonym">Thysanopoda norvegica</name>
    <dbReference type="NCBI Taxonomy" id="48144"/>
    <lineage>
        <taxon>Eukaryota</taxon>
        <taxon>Metazoa</taxon>
        <taxon>Ecdysozoa</taxon>
        <taxon>Arthropoda</taxon>
        <taxon>Crustacea</taxon>
        <taxon>Multicrustacea</taxon>
        <taxon>Malacostraca</taxon>
        <taxon>Eumalacostraca</taxon>
        <taxon>Eucarida</taxon>
        <taxon>Euphausiacea</taxon>
        <taxon>Euphausiidae</taxon>
        <taxon>Meganyctiphanes</taxon>
    </lineage>
</organism>
<evidence type="ECO:0000256" key="10">
    <source>
        <dbReference type="SAM" id="Phobius"/>
    </source>
</evidence>
<evidence type="ECO:0000259" key="11">
    <source>
        <dbReference type="PROSITE" id="PS50262"/>
    </source>
</evidence>
<dbReference type="PRINTS" id="PR00237">
    <property type="entry name" value="GPCRRHODOPSN"/>
</dbReference>
<sequence>GNLLTILALRLQPKLRTTITAFVLNLAVVELLFCTIILPVSGAQYIWLCLHNESLLDDRFCVFFALVRFSLTQAELQTILAIALTRCLAICSIYLKQMMDRTRFKVLYLSFIWLYSVCSKIPIITERWAQYEFNKRTMECDISTSDGTYKRTRMLTEAIIPCSIIFVLYFLIFIKVKCSSLSLEKFNESSTKSSSTLQNISRKISGVSVRSQNRPTNNRDARVARTIFIVYIIMIICDTPVIIAHRFEHLEPKGDKFEFDLNLFLLAHILYWTQYIVNIFIYILVNQQYRKAYIIFISKIFPHFEQFKDSRFPWDPNPPSRALNHNVKIKVRAPSCHEISSNEYKPSNCIPDFHDRRKLQNSHSAPLIKHQHIVGDCEEGTIV</sequence>
<feature type="transmembrane region" description="Helical" evidence="10">
    <location>
        <begin position="158"/>
        <end position="176"/>
    </location>
</feature>
<evidence type="ECO:0000313" key="12">
    <source>
        <dbReference type="EMBL" id="CAL4099956.1"/>
    </source>
</evidence>
<evidence type="ECO:0000313" key="13">
    <source>
        <dbReference type="Proteomes" id="UP001497623"/>
    </source>
</evidence>
<evidence type="ECO:0000256" key="5">
    <source>
        <dbReference type="ARBA" id="ARBA00022989"/>
    </source>
</evidence>
<dbReference type="PANTHER" id="PTHR24228">
    <property type="entry name" value="B2 BRADYKININ RECEPTOR/ANGIOTENSIN II RECEPTOR"/>
    <property type="match status" value="1"/>
</dbReference>
<dbReference type="InterPro" id="IPR017452">
    <property type="entry name" value="GPCR_Rhodpsn_7TM"/>
</dbReference>
<evidence type="ECO:0000256" key="2">
    <source>
        <dbReference type="ARBA" id="ARBA00010663"/>
    </source>
</evidence>
<dbReference type="Pfam" id="PF00001">
    <property type="entry name" value="7tm_1"/>
    <property type="match status" value="1"/>
</dbReference>
<keyword evidence="8" id="KW-0675">Receptor</keyword>
<feature type="transmembrane region" description="Helical" evidence="10">
    <location>
        <begin position="223"/>
        <end position="243"/>
    </location>
</feature>
<feature type="transmembrane region" description="Helical" evidence="10">
    <location>
        <begin position="21"/>
        <end position="47"/>
    </location>
</feature>
<evidence type="ECO:0000256" key="1">
    <source>
        <dbReference type="ARBA" id="ARBA00004651"/>
    </source>
</evidence>
<feature type="transmembrane region" description="Helical" evidence="10">
    <location>
        <begin position="76"/>
        <end position="95"/>
    </location>
</feature>
<keyword evidence="9" id="KW-0807">Transducer</keyword>
<accession>A0AAV2QV02</accession>
<keyword evidence="4 10" id="KW-0812">Transmembrane</keyword>
<dbReference type="PROSITE" id="PS50262">
    <property type="entry name" value="G_PROTEIN_RECEP_F1_2"/>
    <property type="match status" value="1"/>
</dbReference>
<feature type="transmembrane region" description="Helical" evidence="10">
    <location>
        <begin position="107"/>
        <end position="125"/>
    </location>
</feature>
<feature type="transmembrane region" description="Helical" evidence="10">
    <location>
        <begin position="263"/>
        <end position="285"/>
    </location>
</feature>
<dbReference type="Gene3D" id="1.20.1070.10">
    <property type="entry name" value="Rhodopsin 7-helix transmembrane proteins"/>
    <property type="match status" value="1"/>
</dbReference>
<comment type="subcellular location">
    <subcellularLocation>
        <location evidence="1">Cell membrane</location>
        <topology evidence="1">Multi-pass membrane protein</topology>
    </subcellularLocation>
</comment>
<evidence type="ECO:0000256" key="9">
    <source>
        <dbReference type="ARBA" id="ARBA00023224"/>
    </source>
</evidence>
<protein>
    <recommendedName>
        <fullName evidence="11">G-protein coupled receptors family 1 profile domain-containing protein</fullName>
    </recommendedName>
</protein>
<evidence type="ECO:0000256" key="4">
    <source>
        <dbReference type="ARBA" id="ARBA00022692"/>
    </source>
</evidence>
<dbReference type="Proteomes" id="UP001497623">
    <property type="component" value="Unassembled WGS sequence"/>
</dbReference>
<evidence type="ECO:0000256" key="3">
    <source>
        <dbReference type="ARBA" id="ARBA00022475"/>
    </source>
</evidence>
<keyword evidence="7 10" id="KW-0472">Membrane</keyword>
<comment type="similarity">
    <text evidence="2">Belongs to the G-protein coupled receptor 1 family.</text>
</comment>
<comment type="caution">
    <text evidence="12">The sequence shown here is derived from an EMBL/GenBank/DDBJ whole genome shotgun (WGS) entry which is preliminary data.</text>
</comment>
<name>A0AAV2QV02_MEGNR</name>
<dbReference type="InterPro" id="IPR000276">
    <property type="entry name" value="GPCR_Rhodpsn"/>
</dbReference>
<gene>
    <name evidence="12" type="ORF">MNOR_LOCUS16673</name>
</gene>
<feature type="domain" description="G-protein coupled receptors family 1 profile" evidence="11">
    <location>
        <begin position="1"/>
        <end position="282"/>
    </location>
</feature>
<dbReference type="PANTHER" id="PTHR24228:SF74">
    <property type="entry name" value="G-PROTEIN COUPLED RECEPTORS FAMILY 1 PROFILE DOMAIN-CONTAINING PROTEIN"/>
    <property type="match status" value="1"/>
</dbReference>
<reference evidence="12 13" key="1">
    <citation type="submission" date="2024-05" db="EMBL/GenBank/DDBJ databases">
        <authorList>
            <person name="Wallberg A."/>
        </authorList>
    </citation>
    <scope>NUCLEOTIDE SEQUENCE [LARGE SCALE GENOMIC DNA]</scope>
</reference>
<dbReference type="EMBL" id="CAXKWB010011076">
    <property type="protein sequence ID" value="CAL4099956.1"/>
    <property type="molecule type" value="Genomic_DNA"/>
</dbReference>
<dbReference type="AlphaFoldDB" id="A0AAV2QV02"/>